<accession>A0A564Y8T1</accession>
<gene>
    <name evidence="1" type="ORF">WMSIL1_LOCUS4063</name>
</gene>
<proteinExistence type="predicted"/>
<keyword evidence="2" id="KW-1185">Reference proteome</keyword>
<dbReference type="AlphaFoldDB" id="A0A564Y8T1"/>
<organism evidence="1 2">
    <name type="scientific">Hymenolepis diminuta</name>
    <name type="common">Rat tapeworm</name>
    <dbReference type="NCBI Taxonomy" id="6216"/>
    <lineage>
        <taxon>Eukaryota</taxon>
        <taxon>Metazoa</taxon>
        <taxon>Spiralia</taxon>
        <taxon>Lophotrochozoa</taxon>
        <taxon>Platyhelminthes</taxon>
        <taxon>Cestoda</taxon>
        <taxon>Eucestoda</taxon>
        <taxon>Cyclophyllidea</taxon>
        <taxon>Hymenolepididae</taxon>
        <taxon>Hymenolepis</taxon>
    </lineage>
</organism>
<name>A0A564Y8T1_HYMDI</name>
<dbReference type="EMBL" id="CABIJS010000111">
    <property type="protein sequence ID" value="VUZ43681.1"/>
    <property type="molecule type" value="Genomic_DNA"/>
</dbReference>
<evidence type="ECO:0000313" key="1">
    <source>
        <dbReference type="EMBL" id="VUZ43681.1"/>
    </source>
</evidence>
<protein>
    <submittedName>
        <fullName evidence="1">Uncharacterized protein</fullName>
    </submittedName>
</protein>
<reference evidence="1 2" key="1">
    <citation type="submission" date="2019-07" db="EMBL/GenBank/DDBJ databases">
        <authorList>
            <person name="Jastrzebski P J."/>
            <person name="Paukszto L."/>
            <person name="Jastrzebski P J."/>
        </authorList>
    </citation>
    <scope>NUCLEOTIDE SEQUENCE [LARGE SCALE GENOMIC DNA]</scope>
    <source>
        <strain evidence="1 2">WMS-il1</strain>
    </source>
</reference>
<dbReference type="Proteomes" id="UP000321570">
    <property type="component" value="Unassembled WGS sequence"/>
</dbReference>
<evidence type="ECO:0000313" key="2">
    <source>
        <dbReference type="Proteomes" id="UP000321570"/>
    </source>
</evidence>
<sequence length="85" mass="9693">MLRVKRFPVFQQTLDRPILYKMLESLSTEIKVPFAVKMSSDIPSISKYTISVNSYKNLIQSPVIPVTPKEVPNITLVRTTNGDIR</sequence>